<reference evidence="8 9" key="1">
    <citation type="submission" date="2020-04" db="EMBL/GenBank/DDBJ databases">
        <authorList>
            <person name="Zhang R."/>
            <person name="Schippers A."/>
        </authorList>
    </citation>
    <scope>NUCLEOTIDE SEQUENCE [LARGE SCALE GENOMIC DNA]</scope>
    <source>
        <strain evidence="8 9">DSM 109850</strain>
    </source>
</reference>
<dbReference type="RefSeq" id="WP_169096590.1">
    <property type="nucleotide sequence ID" value="NZ_JABBVZ010000006.1"/>
</dbReference>
<dbReference type="PANTHER" id="PTHR30288">
    <property type="entry name" value="FLAGELLAR CAP/ASSEMBLY PROTEIN FLID"/>
    <property type="match status" value="1"/>
</dbReference>
<evidence type="ECO:0000313" key="9">
    <source>
        <dbReference type="Proteomes" id="UP000533476"/>
    </source>
</evidence>
<comment type="subcellular location">
    <subcellularLocation>
        <location evidence="5">Secreted</location>
    </subcellularLocation>
    <subcellularLocation>
        <location evidence="5">Bacterial flagellum</location>
    </subcellularLocation>
</comment>
<organism evidence="8 9">
    <name type="scientific">Sulfobacillus harzensis</name>
    <dbReference type="NCBI Taxonomy" id="2729629"/>
    <lineage>
        <taxon>Bacteria</taxon>
        <taxon>Bacillati</taxon>
        <taxon>Bacillota</taxon>
        <taxon>Clostridia</taxon>
        <taxon>Eubacteriales</taxon>
        <taxon>Clostridiales Family XVII. Incertae Sedis</taxon>
        <taxon>Sulfobacillus</taxon>
    </lineage>
</organism>
<comment type="similarity">
    <text evidence="1 5">Belongs to the FliD family.</text>
</comment>
<gene>
    <name evidence="8" type="primary">fliD</name>
    <name evidence="8" type="ORF">HIJ39_03105</name>
</gene>
<evidence type="ECO:0000256" key="3">
    <source>
        <dbReference type="ARBA" id="ARBA00023054"/>
    </source>
</evidence>
<evidence type="ECO:0000256" key="4">
    <source>
        <dbReference type="ARBA" id="ARBA00023143"/>
    </source>
</evidence>
<feature type="domain" description="Flagellar hook-associated protein 2 N-terminal" evidence="6">
    <location>
        <begin position="26"/>
        <end position="112"/>
    </location>
</feature>
<evidence type="ECO:0000313" key="8">
    <source>
        <dbReference type="EMBL" id="NMP21344.1"/>
    </source>
</evidence>
<keyword evidence="9" id="KW-1185">Reference proteome</keyword>
<sequence length="494" mass="51236">MSINWSSVYNTPIGQILGDLNPKTFAQLTTQETNTQISTLQNQVQQDSTEISAWTTLQSDAQGFASALNAVADASTFVKTTATSSDPSVATVSYQNAQNGTYTISVGSLAQSEIDTGTNAVMTVSSPTATLTNSSGSTLQGSFSINGGSTITIPSPGESLNGLASQINNSNSGVTATVVETKPNVWTLEIQANQTDTPITYTEGSSGPLYYLGIVSSSSAVTNASAADQLQAPSAAQVSFGSTFNAANAISSSSNTFSNLIPGVTLTAQSTGSTTINVGPDVSSMKTSVQNVVSAWNQWVKDTQNLAEAGTVTSTGTGSSQVYSYQSNSNQVLASGLPVSVLNQVESILAKTSDGSGTAYQTLGDLGITFKADGSMSLNSSTLTTALSNHPHEVSQVFSALASALQTSSTTTTGMISGFSKGTNSTTGEQIAALQQQESQYKSQMTLLKQQMTAEEQNAVTQYGKWVSQLAKYSQQYSLYNALFNTNNNNSNGG</sequence>
<keyword evidence="8" id="KW-0966">Cell projection</keyword>
<dbReference type="EMBL" id="JABBVZ010000006">
    <property type="protein sequence ID" value="NMP21344.1"/>
    <property type="molecule type" value="Genomic_DNA"/>
</dbReference>
<name>A0A7Y0L122_9FIRM</name>
<accession>A0A7Y0L122</accession>
<dbReference type="GO" id="GO:0009421">
    <property type="term" value="C:bacterial-type flagellum filament cap"/>
    <property type="evidence" value="ECO:0007669"/>
    <property type="project" value="InterPro"/>
</dbReference>
<dbReference type="GO" id="GO:0071973">
    <property type="term" value="P:bacterial-type flagellum-dependent cell motility"/>
    <property type="evidence" value="ECO:0007669"/>
    <property type="project" value="TreeGrafter"/>
</dbReference>
<dbReference type="InterPro" id="IPR040026">
    <property type="entry name" value="FliD"/>
</dbReference>
<keyword evidence="3" id="KW-0175">Coiled coil</keyword>
<evidence type="ECO:0000256" key="5">
    <source>
        <dbReference type="RuleBase" id="RU362066"/>
    </source>
</evidence>
<proteinExistence type="inferred from homology"/>
<dbReference type="InterPro" id="IPR010809">
    <property type="entry name" value="FliD_C"/>
</dbReference>
<comment type="caution">
    <text evidence="8">The sequence shown here is derived from an EMBL/GenBank/DDBJ whole genome shotgun (WGS) entry which is preliminary data.</text>
</comment>
<comment type="subunit">
    <text evidence="2 5">Homopentamer.</text>
</comment>
<protein>
    <recommendedName>
        <fullName evidence="5">Flagellar hook-associated protein 2</fullName>
        <shortName evidence="5">HAP2</shortName>
    </recommendedName>
    <alternativeName>
        <fullName evidence="5">Flagellar cap protein</fullName>
    </alternativeName>
</protein>
<keyword evidence="5" id="KW-0964">Secreted</keyword>
<feature type="domain" description="Flagellar hook-associated protein 2 C-terminal" evidence="7">
    <location>
        <begin position="243"/>
        <end position="468"/>
    </location>
</feature>
<dbReference type="Pfam" id="PF02465">
    <property type="entry name" value="FliD_N"/>
    <property type="match status" value="1"/>
</dbReference>
<keyword evidence="8" id="KW-0282">Flagellum</keyword>
<evidence type="ECO:0000259" key="6">
    <source>
        <dbReference type="Pfam" id="PF02465"/>
    </source>
</evidence>
<evidence type="ECO:0000256" key="1">
    <source>
        <dbReference type="ARBA" id="ARBA00009764"/>
    </source>
</evidence>
<dbReference type="AlphaFoldDB" id="A0A7Y0L122"/>
<dbReference type="GO" id="GO:0005576">
    <property type="term" value="C:extracellular region"/>
    <property type="evidence" value="ECO:0007669"/>
    <property type="project" value="UniProtKB-SubCell"/>
</dbReference>
<dbReference type="Proteomes" id="UP000533476">
    <property type="component" value="Unassembled WGS sequence"/>
</dbReference>
<evidence type="ECO:0000259" key="7">
    <source>
        <dbReference type="Pfam" id="PF07195"/>
    </source>
</evidence>
<dbReference type="Pfam" id="PF07195">
    <property type="entry name" value="FliD_C"/>
    <property type="match status" value="1"/>
</dbReference>
<dbReference type="InterPro" id="IPR003481">
    <property type="entry name" value="FliD_N"/>
</dbReference>
<dbReference type="GO" id="GO:0009424">
    <property type="term" value="C:bacterial-type flagellum hook"/>
    <property type="evidence" value="ECO:0007669"/>
    <property type="project" value="UniProtKB-UniRule"/>
</dbReference>
<keyword evidence="4 5" id="KW-0975">Bacterial flagellum</keyword>
<dbReference type="PANTHER" id="PTHR30288:SF0">
    <property type="entry name" value="FLAGELLAR HOOK-ASSOCIATED PROTEIN 2"/>
    <property type="match status" value="1"/>
</dbReference>
<evidence type="ECO:0000256" key="2">
    <source>
        <dbReference type="ARBA" id="ARBA00011255"/>
    </source>
</evidence>
<dbReference type="GO" id="GO:0007155">
    <property type="term" value="P:cell adhesion"/>
    <property type="evidence" value="ECO:0007669"/>
    <property type="project" value="InterPro"/>
</dbReference>
<keyword evidence="8" id="KW-0969">Cilium</keyword>
<comment type="function">
    <text evidence="5">Required for morphogenesis and for the elongation of the flagellar filament by facilitating polymerization of the flagellin monomers at the tip of growing filament. Forms a capping structure, which prevents flagellin subunits (transported through the central channel of the flagellum) from leaking out without polymerization at the distal end.</text>
</comment>